<dbReference type="RefSeq" id="WP_045529201.1">
    <property type="nucleotide sequence ID" value="NZ_BAXY01000023.1"/>
</dbReference>
<proteinExistence type="predicted"/>
<name>A0AAD3UEW1_AERHY</name>
<evidence type="ECO:0000313" key="2">
    <source>
        <dbReference type="EMBL" id="HAT6346964.1"/>
    </source>
</evidence>
<sequence>MPNQYSVKFVNSSTNSGNVALFQQLPDQRAQNIFSLAWFSKFVNPNVHEIFKWEVDYSFVWSDTGEIKPGIIFEGGEEIAADLTTANSITLDYNGGYFFSPTSFSGQSGSLYIDESANVPLKQAAVGIGMSKAGTFVKATQPNLHLEFVPHPSYWIVFGDFQQGEILDIEQITDAVEIKFGPNIYEMVATLKQDNSWAITAA</sequence>
<reference evidence="1" key="2">
    <citation type="submission" date="2020-01" db="EMBL/GenBank/DDBJ databases">
        <authorList>
            <consortium name="NCBI Pathogen Detection Project"/>
        </authorList>
    </citation>
    <scope>NUCLEOTIDE SEQUENCE</scope>
    <source>
        <strain evidence="1">OLC2673_Aeromonas</strain>
    </source>
</reference>
<gene>
    <name evidence="1" type="ORF">JAJ28_004467</name>
    <name evidence="2" type="ORF">JAJ28_004791</name>
</gene>
<dbReference type="EMBL" id="DACTUL010000064">
    <property type="protein sequence ID" value="HAT6346651.1"/>
    <property type="molecule type" value="Genomic_DNA"/>
</dbReference>
<evidence type="ECO:0000313" key="3">
    <source>
        <dbReference type="Proteomes" id="UP000859505"/>
    </source>
</evidence>
<dbReference type="EMBL" id="DACTUL010000102">
    <property type="protein sequence ID" value="HAT6346964.1"/>
    <property type="molecule type" value="Genomic_DNA"/>
</dbReference>
<accession>A0AAD3UEW1</accession>
<reference evidence="1" key="1">
    <citation type="journal article" date="2018" name="Genome Biol.">
        <title>SKESA: strategic k-mer extension for scrupulous assemblies.</title>
        <authorList>
            <person name="Souvorov A."/>
            <person name="Agarwala R."/>
            <person name="Lipman D.J."/>
        </authorList>
    </citation>
    <scope>NUCLEOTIDE SEQUENCE</scope>
    <source>
        <strain evidence="1">OLC2673_Aeromonas</strain>
    </source>
</reference>
<protein>
    <submittedName>
        <fullName evidence="1">RhiA</fullName>
    </submittedName>
</protein>
<dbReference type="AlphaFoldDB" id="A0AAD3UEW1"/>
<dbReference type="Proteomes" id="UP000859505">
    <property type="component" value="Unassembled WGS sequence"/>
</dbReference>
<evidence type="ECO:0000313" key="1">
    <source>
        <dbReference type="EMBL" id="HAT6346651.1"/>
    </source>
</evidence>
<comment type="caution">
    <text evidence="1">The sequence shown here is derived from an EMBL/GenBank/DDBJ whole genome shotgun (WGS) entry which is preliminary data.</text>
</comment>
<organism evidence="1 3">
    <name type="scientific">Aeromonas hydrophila</name>
    <dbReference type="NCBI Taxonomy" id="644"/>
    <lineage>
        <taxon>Bacteria</taxon>
        <taxon>Pseudomonadati</taxon>
        <taxon>Pseudomonadota</taxon>
        <taxon>Gammaproteobacteria</taxon>
        <taxon>Aeromonadales</taxon>
        <taxon>Aeromonadaceae</taxon>
        <taxon>Aeromonas</taxon>
    </lineage>
</organism>